<gene>
    <name evidence="2" type="ORF">SAMN02745229_02648</name>
</gene>
<dbReference type="GO" id="GO:0016758">
    <property type="term" value="F:hexosyltransferase activity"/>
    <property type="evidence" value="ECO:0007669"/>
    <property type="project" value="UniProtKB-ARBA"/>
</dbReference>
<dbReference type="RefSeq" id="WP_027206531.1">
    <property type="nucleotide sequence ID" value="NZ_FQXK01000022.1"/>
</dbReference>
<organism evidence="2 3">
    <name type="scientific">Butyrivibrio fibrisolvens DSM 3071</name>
    <dbReference type="NCBI Taxonomy" id="1121131"/>
    <lineage>
        <taxon>Bacteria</taxon>
        <taxon>Bacillati</taxon>
        <taxon>Bacillota</taxon>
        <taxon>Clostridia</taxon>
        <taxon>Lachnospirales</taxon>
        <taxon>Lachnospiraceae</taxon>
        <taxon>Butyrivibrio</taxon>
    </lineage>
</organism>
<reference evidence="3" key="1">
    <citation type="submission" date="2016-11" db="EMBL/GenBank/DDBJ databases">
        <authorList>
            <person name="Varghese N."/>
            <person name="Submissions S."/>
        </authorList>
    </citation>
    <scope>NUCLEOTIDE SEQUENCE [LARGE SCALE GENOMIC DNA]</scope>
    <source>
        <strain evidence="3">DSM 3071</strain>
    </source>
</reference>
<dbReference type="InterPro" id="IPR029044">
    <property type="entry name" value="Nucleotide-diphossugar_trans"/>
</dbReference>
<dbReference type="GeneID" id="89511150"/>
<dbReference type="CDD" id="cd00761">
    <property type="entry name" value="Glyco_tranf_GTA_type"/>
    <property type="match status" value="1"/>
</dbReference>
<dbReference type="Pfam" id="PF00535">
    <property type="entry name" value="Glycos_transf_2"/>
    <property type="match status" value="1"/>
</dbReference>
<evidence type="ECO:0000313" key="3">
    <source>
        <dbReference type="Proteomes" id="UP000184278"/>
    </source>
</evidence>
<evidence type="ECO:0000313" key="2">
    <source>
        <dbReference type="EMBL" id="SHI27397.1"/>
    </source>
</evidence>
<keyword evidence="2" id="KW-0808">Transferase</keyword>
<dbReference type="AlphaFoldDB" id="A0A1M5ZSY4"/>
<dbReference type="EMBL" id="FQXK01000022">
    <property type="protein sequence ID" value="SHI27397.1"/>
    <property type="molecule type" value="Genomic_DNA"/>
</dbReference>
<sequence length="361" mass="41524">MPAISVIMPMYKAKKTAMYSIDALLNQTFKDIEVLVVDDCSPDDSYVVVKEHYKDEPRVVLIRQDINQGPAEARNRAFEEAKGEYVTFLDSDDGIIKEGLEKMYEAAKKFDADVVHTTGCFFPVHKPDVMDIMSVPKENYLPQDKDKDIPGEATLLTQDFGVRLSNWLNGTYNGNVWGKMIKKSFIMDNNIRFASIKMSEDVLFSFECLMRAGKYVILPYKCIIYRMIGESLSRGRKDVSYMLKLLEATFSGNDKFTEKMNEIPYFKDNPEDKEKVLKYVNDVMDMIYLVPAFQSVGEDKLLCDDRTSELFIEHFGNQAQFALRCFFMKNAKEPPAPSYLIDDITYEGLNAQLEMYKQSLK</sequence>
<evidence type="ECO:0000259" key="1">
    <source>
        <dbReference type="Pfam" id="PF00535"/>
    </source>
</evidence>
<protein>
    <submittedName>
        <fullName evidence="2">Glycosyl transferase family 2</fullName>
    </submittedName>
</protein>
<dbReference type="OrthoDB" id="2002035at2"/>
<accession>A0A1M5ZSY4</accession>
<feature type="domain" description="Glycosyltransferase 2-like" evidence="1">
    <location>
        <begin position="5"/>
        <end position="116"/>
    </location>
</feature>
<dbReference type="Gene3D" id="3.90.550.10">
    <property type="entry name" value="Spore Coat Polysaccharide Biosynthesis Protein SpsA, Chain A"/>
    <property type="match status" value="1"/>
</dbReference>
<name>A0A1M5ZSY4_BUTFI</name>
<dbReference type="Proteomes" id="UP000184278">
    <property type="component" value="Unassembled WGS sequence"/>
</dbReference>
<dbReference type="InterPro" id="IPR001173">
    <property type="entry name" value="Glyco_trans_2-like"/>
</dbReference>
<keyword evidence="3" id="KW-1185">Reference proteome</keyword>
<dbReference type="PANTHER" id="PTHR22916">
    <property type="entry name" value="GLYCOSYLTRANSFERASE"/>
    <property type="match status" value="1"/>
</dbReference>
<dbReference type="PANTHER" id="PTHR22916:SF3">
    <property type="entry name" value="UDP-GLCNAC:BETAGAL BETA-1,3-N-ACETYLGLUCOSAMINYLTRANSFERASE-LIKE PROTEIN 1"/>
    <property type="match status" value="1"/>
</dbReference>
<dbReference type="SUPFAM" id="SSF53448">
    <property type="entry name" value="Nucleotide-diphospho-sugar transferases"/>
    <property type="match status" value="1"/>
</dbReference>
<dbReference type="STRING" id="1121131.SAMN02745229_02648"/>
<proteinExistence type="predicted"/>